<dbReference type="Proteomes" id="UP000054350">
    <property type="component" value="Unassembled WGS sequence"/>
</dbReference>
<dbReference type="STRING" id="578462.A0A0L0S760"/>
<keyword evidence="3" id="KW-1185">Reference proteome</keyword>
<sequence length="409" mass="45592">MCIVFLALGPAAHQAGHRLILASNRDEFFARATHKAHAWPVPNSPGHIAVCGIDLERADHGTWLGVASTGRFAAVTNFREPQAVALQRFGKSSLREFRSRGRLVNDFLMGEMRPETYLKQVAKEAYEWLGFTLIVGTVNAEEDARVFVLSNRPDVRWGRLPEGVWGISNGKLRAFPIPDEECDEDSLDEVGVPQGIIDDEDVPQWMKVQRGEEYLADLLREHAVVDGDDASDPTPAGVPDEDERDEVTPDSTASCAAEERTERLVERLWHLLRDPTRAPEDALPATGMPLHIEHVLSSIFIEPTLQFGPSLYGTRSSTVILVSNSGHVRYQEREYLPLHMSSTIMTADLVVNSPAAPAATPTDAAVDMGEPLRLVDPADSDYVWLALTREEDEEQQLVEWQWRMARVNE</sequence>
<dbReference type="Pfam" id="PF05742">
    <property type="entry name" value="TANGO2"/>
    <property type="match status" value="1"/>
</dbReference>
<reference evidence="3" key="2">
    <citation type="submission" date="2009-11" db="EMBL/GenBank/DDBJ databases">
        <title>The Genome Sequence of Allomyces macrogynus strain ATCC 38327.</title>
        <authorList>
            <consortium name="The Broad Institute Genome Sequencing Platform"/>
            <person name="Russ C."/>
            <person name="Cuomo C."/>
            <person name="Shea T."/>
            <person name="Young S.K."/>
            <person name="Zeng Q."/>
            <person name="Koehrsen M."/>
            <person name="Haas B."/>
            <person name="Borodovsky M."/>
            <person name="Guigo R."/>
            <person name="Alvarado L."/>
            <person name="Berlin A."/>
            <person name="Borenstein D."/>
            <person name="Chen Z."/>
            <person name="Engels R."/>
            <person name="Freedman E."/>
            <person name="Gellesch M."/>
            <person name="Goldberg J."/>
            <person name="Griggs A."/>
            <person name="Gujja S."/>
            <person name="Heiman D."/>
            <person name="Hepburn T."/>
            <person name="Howarth C."/>
            <person name="Jen D."/>
            <person name="Larson L."/>
            <person name="Lewis B."/>
            <person name="Mehta T."/>
            <person name="Park D."/>
            <person name="Pearson M."/>
            <person name="Roberts A."/>
            <person name="Saif S."/>
            <person name="Shenoy N."/>
            <person name="Sisk P."/>
            <person name="Stolte C."/>
            <person name="Sykes S."/>
            <person name="Walk T."/>
            <person name="White J."/>
            <person name="Yandava C."/>
            <person name="Burger G."/>
            <person name="Gray M.W."/>
            <person name="Holland P.W.H."/>
            <person name="King N."/>
            <person name="Lang F.B.F."/>
            <person name="Roger A.J."/>
            <person name="Ruiz-Trillo I."/>
            <person name="Lander E."/>
            <person name="Nusbaum C."/>
        </authorList>
    </citation>
    <scope>NUCLEOTIDE SEQUENCE [LARGE SCALE GENOMIC DNA]</scope>
    <source>
        <strain evidence="3">ATCC 38327</strain>
    </source>
</reference>
<dbReference type="InterPro" id="IPR008551">
    <property type="entry name" value="TANGO2"/>
</dbReference>
<dbReference type="OrthoDB" id="191601at2759"/>
<accession>A0A0L0S760</accession>
<dbReference type="VEuPathDB" id="FungiDB:AMAG_05055"/>
<protein>
    <submittedName>
        <fullName evidence="2">Uncharacterized protein</fullName>
    </submittedName>
</protein>
<evidence type="ECO:0000256" key="1">
    <source>
        <dbReference type="SAM" id="MobiDB-lite"/>
    </source>
</evidence>
<name>A0A0L0S760_ALLM3</name>
<proteinExistence type="predicted"/>
<evidence type="ECO:0000313" key="3">
    <source>
        <dbReference type="Proteomes" id="UP000054350"/>
    </source>
</evidence>
<dbReference type="eggNOG" id="KOG2342">
    <property type="taxonomic scope" value="Eukaryota"/>
</dbReference>
<dbReference type="PANTHER" id="PTHR17985:SF8">
    <property type="entry name" value="TRANSPORT AND GOLGI ORGANIZATION PROTEIN 2 HOMOLOG"/>
    <property type="match status" value="1"/>
</dbReference>
<organism evidence="2 3">
    <name type="scientific">Allomyces macrogynus (strain ATCC 38327)</name>
    <name type="common">Allomyces javanicus var. macrogynus</name>
    <dbReference type="NCBI Taxonomy" id="578462"/>
    <lineage>
        <taxon>Eukaryota</taxon>
        <taxon>Fungi</taxon>
        <taxon>Fungi incertae sedis</taxon>
        <taxon>Blastocladiomycota</taxon>
        <taxon>Blastocladiomycetes</taxon>
        <taxon>Blastocladiales</taxon>
        <taxon>Blastocladiaceae</taxon>
        <taxon>Allomyces</taxon>
    </lineage>
</organism>
<feature type="region of interest" description="Disordered" evidence="1">
    <location>
        <begin position="225"/>
        <end position="259"/>
    </location>
</feature>
<gene>
    <name evidence="2" type="ORF">AMAG_05055</name>
</gene>
<dbReference type="PANTHER" id="PTHR17985">
    <property type="entry name" value="SER/THR-RICH PROTEIN T10 IN DGCR REGION"/>
    <property type="match status" value="1"/>
</dbReference>
<reference evidence="2 3" key="1">
    <citation type="submission" date="2009-11" db="EMBL/GenBank/DDBJ databases">
        <title>Annotation of Allomyces macrogynus ATCC 38327.</title>
        <authorList>
            <consortium name="The Broad Institute Genome Sequencing Platform"/>
            <person name="Russ C."/>
            <person name="Cuomo C."/>
            <person name="Burger G."/>
            <person name="Gray M.W."/>
            <person name="Holland P.W.H."/>
            <person name="King N."/>
            <person name="Lang F.B.F."/>
            <person name="Roger A.J."/>
            <person name="Ruiz-Trillo I."/>
            <person name="Young S.K."/>
            <person name="Zeng Q."/>
            <person name="Gargeya S."/>
            <person name="Fitzgerald M."/>
            <person name="Haas B."/>
            <person name="Abouelleil A."/>
            <person name="Alvarado L."/>
            <person name="Arachchi H.M."/>
            <person name="Berlin A."/>
            <person name="Chapman S.B."/>
            <person name="Gearin G."/>
            <person name="Goldberg J."/>
            <person name="Griggs A."/>
            <person name="Gujja S."/>
            <person name="Hansen M."/>
            <person name="Heiman D."/>
            <person name="Howarth C."/>
            <person name="Larimer J."/>
            <person name="Lui A."/>
            <person name="MacDonald P.J.P."/>
            <person name="McCowen C."/>
            <person name="Montmayeur A."/>
            <person name="Murphy C."/>
            <person name="Neiman D."/>
            <person name="Pearson M."/>
            <person name="Priest M."/>
            <person name="Roberts A."/>
            <person name="Saif S."/>
            <person name="Shea T."/>
            <person name="Sisk P."/>
            <person name="Stolte C."/>
            <person name="Sykes S."/>
            <person name="Wortman J."/>
            <person name="Nusbaum C."/>
            <person name="Birren B."/>
        </authorList>
    </citation>
    <scope>NUCLEOTIDE SEQUENCE [LARGE SCALE GENOMIC DNA]</scope>
    <source>
        <strain evidence="2 3">ATCC 38327</strain>
    </source>
</reference>
<dbReference type="AlphaFoldDB" id="A0A0L0S760"/>
<evidence type="ECO:0000313" key="2">
    <source>
        <dbReference type="EMBL" id="KNE58246.1"/>
    </source>
</evidence>
<dbReference type="EMBL" id="GG745332">
    <property type="protein sequence ID" value="KNE58246.1"/>
    <property type="molecule type" value="Genomic_DNA"/>
</dbReference>